<proteinExistence type="predicted"/>
<feature type="region of interest" description="Disordered" evidence="1">
    <location>
        <begin position="128"/>
        <end position="153"/>
    </location>
</feature>
<dbReference type="Proteomes" id="UP000275078">
    <property type="component" value="Unassembled WGS sequence"/>
</dbReference>
<protein>
    <submittedName>
        <fullName evidence="2">Uncharacterized protein</fullName>
    </submittedName>
</protein>
<accession>A0A3N4H841</accession>
<reference evidence="2 3" key="1">
    <citation type="journal article" date="2018" name="Nat. Ecol. Evol.">
        <title>Pezizomycetes genomes reveal the molecular basis of ectomycorrhizal truffle lifestyle.</title>
        <authorList>
            <person name="Murat C."/>
            <person name="Payen T."/>
            <person name="Noel B."/>
            <person name="Kuo A."/>
            <person name="Morin E."/>
            <person name="Chen J."/>
            <person name="Kohler A."/>
            <person name="Krizsan K."/>
            <person name="Balestrini R."/>
            <person name="Da Silva C."/>
            <person name="Montanini B."/>
            <person name="Hainaut M."/>
            <person name="Levati E."/>
            <person name="Barry K.W."/>
            <person name="Belfiori B."/>
            <person name="Cichocki N."/>
            <person name="Clum A."/>
            <person name="Dockter R.B."/>
            <person name="Fauchery L."/>
            <person name="Guy J."/>
            <person name="Iotti M."/>
            <person name="Le Tacon F."/>
            <person name="Lindquist E.A."/>
            <person name="Lipzen A."/>
            <person name="Malagnac F."/>
            <person name="Mello A."/>
            <person name="Molinier V."/>
            <person name="Miyauchi S."/>
            <person name="Poulain J."/>
            <person name="Riccioni C."/>
            <person name="Rubini A."/>
            <person name="Sitrit Y."/>
            <person name="Splivallo R."/>
            <person name="Traeger S."/>
            <person name="Wang M."/>
            <person name="Zifcakova L."/>
            <person name="Wipf D."/>
            <person name="Zambonelli A."/>
            <person name="Paolocci F."/>
            <person name="Nowrousian M."/>
            <person name="Ottonello S."/>
            <person name="Baldrian P."/>
            <person name="Spatafora J.W."/>
            <person name="Henrissat B."/>
            <person name="Nagy L.G."/>
            <person name="Aury J.M."/>
            <person name="Wincker P."/>
            <person name="Grigoriev I.V."/>
            <person name="Bonfante P."/>
            <person name="Martin F.M."/>
        </authorList>
    </citation>
    <scope>NUCLEOTIDE SEQUENCE [LARGE SCALE GENOMIC DNA]</scope>
    <source>
        <strain evidence="2 3">RN42</strain>
    </source>
</reference>
<evidence type="ECO:0000313" key="2">
    <source>
        <dbReference type="EMBL" id="RPA70972.1"/>
    </source>
</evidence>
<name>A0A3N4H841_ASCIM</name>
<sequence>MEVWGVGIWRRLGIRRPAFEVSTGRGARAVEENGGRFMAVIRFPLEYESSVVVSGWAVSSRRHLAERETVSNGPVPGGLHSWCLRILLFPLRSGTTGSAYPKAQPSPRCLSCASPGVLTSHRAIPTPSRIRPSVLKPQHLPPTGYSPGAFFGP</sequence>
<gene>
    <name evidence="2" type="ORF">BJ508DRAFT_113053</name>
</gene>
<evidence type="ECO:0000313" key="3">
    <source>
        <dbReference type="Proteomes" id="UP000275078"/>
    </source>
</evidence>
<organism evidence="2 3">
    <name type="scientific">Ascobolus immersus RN42</name>
    <dbReference type="NCBI Taxonomy" id="1160509"/>
    <lineage>
        <taxon>Eukaryota</taxon>
        <taxon>Fungi</taxon>
        <taxon>Dikarya</taxon>
        <taxon>Ascomycota</taxon>
        <taxon>Pezizomycotina</taxon>
        <taxon>Pezizomycetes</taxon>
        <taxon>Pezizales</taxon>
        <taxon>Ascobolaceae</taxon>
        <taxon>Ascobolus</taxon>
    </lineage>
</organism>
<keyword evidence="3" id="KW-1185">Reference proteome</keyword>
<evidence type="ECO:0000256" key="1">
    <source>
        <dbReference type="SAM" id="MobiDB-lite"/>
    </source>
</evidence>
<dbReference type="AlphaFoldDB" id="A0A3N4H841"/>
<dbReference type="EMBL" id="ML119998">
    <property type="protein sequence ID" value="RPA70972.1"/>
    <property type="molecule type" value="Genomic_DNA"/>
</dbReference>